<keyword evidence="6 12" id="KW-0347">Helicase</keyword>
<dbReference type="GO" id="GO:0008270">
    <property type="term" value="F:zinc ion binding"/>
    <property type="evidence" value="ECO:0007669"/>
    <property type="project" value="UniProtKB-UniRule"/>
</dbReference>
<dbReference type="GO" id="GO:0006310">
    <property type="term" value="P:DNA recombination"/>
    <property type="evidence" value="ECO:0007669"/>
    <property type="project" value="InterPro"/>
</dbReference>
<name>A0A7W8D064_9FIRM</name>
<dbReference type="InterPro" id="IPR005259">
    <property type="entry name" value="PriA"/>
</dbReference>
<dbReference type="GO" id="GO:0006269">
    <property type="term" value="P:DNA replication, synthesis of primer"/>
    <property type="evidence" value="ECO:0007669"/>
    <property type="project" value="UniProtKB-KW"/>
</dbReference>
<dbReference type="PANTHER" id="PTHR30580">
    <property type="entry name" value="PRIMOSOMAL PROTEIN N"/>
    <property type="match status" value="1"/>
</dbReference>
<protein>
    <recommendedName>
        <fullName evidence="12">Replication restart protein PriA</fullName>
    </recommendedName>
    <alternativeName>
        <fullName evidence="12">ATP-dependent DNA helicase PriA</fullName>
        <ecNumber evidence="12">5.6.2.4</ecNumber>
    </alternativeName>
    <alternativeName>
        <fullName evidence="12">DNA 3'-5' helicase PriA</fullName>
    </alternativeName>
</protein>
<keyword evidence="5 12" id="KW-0378">Hydrolase</keyword>
<keyword evidence="1 12" id="KW-0639">Primosome</keyword>
<feature type="domain" description="Helicase C-terminal" evidence="14">
    <location>
        <begin position="438"/>
        <end position="612"/>
    </location>
</feature>
<dbReference type="CDD" id="cd17929">
    <property type="entry name" value="DEXHc_priA"/>
    <property type="match status" value="1"/>
</dbReference>
<reference evidence="15 16" key="1">
    <citation type="submission" date="2020-08" db="EMBL/GenBank/DDBJ databases">
        <title>Genomic Encyclopedia of Type Strains, Phase IV (KMG-IV): sequencing the most valuable type-strain genomes for metagenomic binning, comparative biology and taxonomic classification.</title>
        <authorList>
            <person name="Goeker M."/>
        </authorList>
    </citation>
    <scope>NUCLEOTIDE SEQUENCE [LARGE SCALE GENOMIC DNA]</scope>
    <source>
        <strain evidence="15 16">DSM 25799</strain>
    </source>
</reference>
<keyword evidence="4 12" id="KW-0547">Nucleotide-binding</keyword>
<dbReference type="InterPro" id="IPR041236">
    <property type="entry name" value="PriA_C"/>
</dbReference>
<comment type="cofactor">
    <cofactor evidence="12">
        <name>Zn(2+)</name>
        <dbReference type="ChEBI" id="CHEBI:29105"/>
    </cofactor>
    <text evidence="12">Binds 2 zinc ions per subunit.</text>
</comment>
<keyword evidence="9 12" id="KW-0238">DNA-binding</keyword>
<keyword evidence="2 12" id="KW-0235">DNA replication</keyword>
<evidence type="ECO:0000256" key="8">
    <source>
        <dbReference type="ARBA" id="ARBA00022840"/>
    </source>
</evidence>
<evidence type="ECO:0000256" key="10">
    <source>
        <dbReference type="ARBA" id="ARBA00023235"/>
    </source>
</evidence>
<evidence type="ECO:0000256" key="3">
    <source>
        <dbReference type="ARBA" id="ARBA00022723"/>
    </source>
</evidence>
<dbReference type="Pfam" id="PF17764">
    <property type="entry name" value="PriA_3primeBD"/>
    <property type="match status" value="1"/>
</dbReference>
<dbReference type="SUPFAM" id="SSF52540">
    <property type="entry name" value="P-loop containing nucleoside triphosphate hydrolases"/>
    <property type="match status" value="2"/>
</dbReference>
<dbReference type="PANTHER" id="PTHR30580:SF0">
    <property type="entry name" value="PRIMOSOMAL PROTEIN N"/>
    <property type="match status" value="1"/>
</dbReference>
<comment type="subunit">
    <text evidence="12">Component of the replication restart primosome.</text>
</comment>
<evidence type="ECO:0000256" key="9">
    <source>
        <dbReference type="ARBA" id="ARBA00023125"/>
    </source>
</evidence>
<feature type="binding site" evidence="12">
    <location>
        <position position="446"/>
    </location>
    <ligand>
        <name>Zn(2+)</name>
        <dbReference type="ChEBI" id="CHEBI:29105"/>
        <label>2</label>
    </ligand>
</feature>
<evidence type="ECO:0000256" key="11">
    <source>
        <dbReference type="ARBA" id="ARBA00048988"/>
    </source>
</evidence>
<gene>
    <name evidence="12" type="primary">priA</name>
    <name evidence="15" type="ORF">HNQ47_001717</name>
</gene>
<evidence type="ECO:0000259" key="14">
    <source>
        <dbReference type="PROSITE" id="PS51194"/>
    </source>
</evidence>
<dbReference type="GO" id="GO:0006302">
    <property type="term" value="P:double-strand break repair"/>
    <property type="evidence" value="ECO:0007669"/>
    <property type="project" value="InterPro"/>
</dbReference>
<evidence type="ECO:0000259" key="13">
    <source>
        <dbReference type="PROSITE" id="PS51192"/>
    </source>
</evidence>
<evidence type="ECO:0000256" key="7">
    <source>
        <dbReference type="ARBA" id="ARBA00022833"/>
    </source>
</evidence>
<keyword evidence="3 12" id="KW-0479">Metal-binding</keyword>
<dbReference type="Gene3D" id="3.40.1440.60">
    <property type="entry name" value="PriA, 3(prime) DNA-binding domain"/>
    <property type="match status" value="1"/>
</dbReference>
<evidence type="ECO:0000256" key="12">
    <source>
        <dbReference type="HAMAP-Rule" id="MF_00983"/>
    </source>
</evidence>
<dbReference type="Pfam" id="PF18319">
    <property type="entry name" value="Zn_ribbon_PriA"/>
    <property type="match status" value="1"/>
</dbReference>
<dbReference type="Pfam" id="PF00271">
    <property type="entry name" value="Helicase_C"/>
    <property type="match status" value="1"/>
</dbReference>
<evidence type="ECO:0000256" key="5">
    <source>
        <dbReference type="ARBA" id="ARBA00022801"/>
    </source>
</evidence>
<dbReference type="NCBIfam" id="TIGR00595">
    <property type="entry name" value="priA"/>
    <property type="match status" value="1"/>
</dbReference>
<dbReference type="GO" id="GO:0043138">
    <property type="term" value="F:3'-5' DNA helicase activity"/>
    <property type="evidence" value="ECO:0007669"/>
    <property type="project" value="UniProtKB-EC"/>
</dbReference>
<evidence type="ECO:0000256" key="1">
    <source>
        <dbReference type="ARBA" id="ARBA00022515"/>
    </source>
</evidence>
<dbReference type="AlphaFoldDB" id="A0A7W8D064"/>
<dbReference type="InterPro" id="IPR011545">
    <property type="entry name" value="DEAD/DEAH_box_helicase_dom"/>
</dbReference>
<feature type="binding site" evidence="12">
    <location>
        <position position="428"/>
    </location>
    <ligand>
        <name>Zn(2+)</name>
        <dbReference type="ChEBI" id="CHEBI:29105"/>
        <label>2</label>
    </ligand>
</feature>
<evidence type="ECO:0000256" key="4">
    <source>
        <dbReference type="ARBA" id="ARBA00022741"/>
    </source>
</evidence>
<dbReference type="Gene3D" id="3.40.50.300">
    <property type="entry name" value="P-loop containing nucleotide triphosphate hydrolases"/>
    <property type="match status" value="2"/>
</dbReference>
<dbReference type="InterPro" id="IPR041222">
    <property type="entry name" value="PriA_3primeBD"/>
</dbReference>
<keyword evidence="10 12" id="KW-0413">Isomerase</keyword>
<feature type="binding site" evidence="12">
    <location>
        <position position="459"/>
    </location>
    <ligand>
        <name>Zn(2+)</name>
        <dbReference type="ChEBI" id="CHEBI:29105"/>
        <label>1</label>
    </ligand>
</feature>
<dbReference type="PROSITE" id="PS51194">
    <property type="entry name" value="HELICASE_CTER"/>
    <property type="match status" value="1"/>
</dbReference>
<comment type="catalytic activity">
    <reaction evidence="12">
        <text>Couples ATP hydrolysis with the unwinding of duplex DNA by translocating in the 3'-5' direction.</text>
        <dbReference type="EC" id="5.6.2.4"/>
    </reaction>
</comment>
<evidence type="ECO:0000313" key="16">
    <source>
        <dbReference type="Proteomes" id="UP000539953"/>
    </source>
</evidence>
<dbReference type="HAMAP" id="MF_00983">
    <property type="entry name" value="PriA"/>
    <property type="match status" value="1"/>
</dbReference>
<evidence type="ECO:0000256" key="2">
    <source>
        <dbReference type="ARBA" id="ARBA00022705"/>
    </source>
</evidence>
<dbReference type="SMART" id="SM00487">
    <property type="entry name" value="DEXDc"/>
    <property type="match status" value="1"/>
</dbReference>
<keyword evidence="8 12" id="KW-0067">ATP-binding</keyword>
<dbReference type="InterPro" id="IPR042115">
    <property type="entry name" value="PriA_3primeBD_sf"/>
</dbReference>
<sequence length="705" mass="80322">MIYIDVLVEYDVLKLNRPFTYACRQPVEPGCRVRVLFRNREVIGYVTAVHEQTHLQKVSEVLEVVDPKPLLNEELSELSEWMSHTYVCPRISCLKTMLPPALKPEKTHSKVIMEDWAELGDPVELTEKQRAYRDAFEYPLPAREFRRQSAGLARTLIKKGAVRLFKKEKESKPVMPVGTDTNFTLTEEQKAAVQTIAEGSDSLYLLHGVTGSGKTEVFLQLAQKTLDAGRQVLFLVPEIGLTPLMIERVTARFGANIAIYHSRLTAQEKYRQYRAVQEGKTAIVVGTRSAVFMPFSKLGLILMDEEHDGSYKQDNLPRYQTRDIVRWRAAYHTCKAVFASATPALESYSRALNQTYHLVELKHRIYQNLPEIRLLDMRREPRQDALAKTLIDAIRQRLADHEQTILLLNRRGYLPIVRCAECGTVLTCPDCGIALTYHKREDVLKCHSCGRIFAFDHICPTCGSTHFFQASLGTEKLEEQVRQLFPTASILRMDADSTRKKHAHEKILSEFQAHGDILLGTQMVAKGLDFERVTLVGILQADASLARMDYRSAETAYEMLEQAAGRSGRGTRAGIVMIQTFDPDHYVMQAVVKHDYQQFFRKEMKYRRLGVYPPFVFLCSVLFSAGNAQKALQAASDAKAFCAGFDVIGPTEISMRQRRPRFRIVIKSSSKQKLVKMVQELADRHQRLFSTVSISINMDPYMLEE</sequence>
<comment type="similarity">
    <text evidence="12">Belongs to the helicase family. PriA subfamily.</text>
</comment>
<feature type="binding site" evidence="12">
    <location>
        <position position="462"/>
    </location>
    <ligand>
        <name>Zn(2+)</name>
        <dbReference type="ChEBI" id="CHEBI:29105"/>
        <label>1</label>
    </ligand>
</feature>
<dbReference type="GO" id="GO:0006270">
    <property type="term" value="P:DNA replication initiation"/>
    <property type="evidence" value="ECO:0007669"/>
    <property type="project" value="TreeGrafter"/>
</dbReference>
<keyword evidence="16" id="KW-1185">Reference proteome</keyword>
<dbReference type="SMART" id="SM00490">
    <property type="entry name" value="HELICc"/>
    <property type="match status" value="1"/>
</dbReference>
<feature type="binding site" evidence="12">
    <location>
        <position position="431"/>
    </location>
    <ligand>
        <name>Zn(2+)</name>
        <dbReference type="ChEBI" id="CHEBI:29105"/>
        <label>2</label>
    </ligand>
</feature>
<feature type="binding site" evidence="12">
    <location>
        <position position="422"/>
    </location>
    <ligand>
        <name>Zn(2+)</name>
        <dbReference type="ChEBI" id="CHEBI:29105"/>
        <label>1</label>
    </ligand>
</feature>
<dbReference type="PROSITE" id="PS51192">
    <property type="entry name" value="HELICASE_ATP_BIND_1"/>
    <property type="match status" value="1"/>
</dbReference>
<dbReference type="Pfam" id="PF18074">
    <property type="entry name" value="PriA_C"/>
    <property type="match status" value="1"/>
</dbReference>
<evidence type="ECO:0000256" key="6">
    <source>
        <dbReference type="ARBA" id="ARBA00022806"/>
    </source>
</evidence>
<comment type="catalytic activity">
    <reaction evidence="11 12">
        <text>ATP + H2O = ADP + phosphate + H(+)</text>
        <dbReference type="Rhea" id="RHEA:13065"/>
        <dbReference type="ChEBI" id="CHEBI:15377"/>
        <dbReference type="ChEBI" id="CHEBI:15378"/>
        <dbReference type="ChEBI" id="CHEBI:30616"/>
        <dbReference type="ChEBI" id="CHEBI:43474"/>
        <dbReference type="ChEBI" id="CHEBI:456216"/>
        <dbReference type="EC" id="5.6.2.4"/>
    </reaction>
</comment>
<dbReference type="Proteomes" id="UP000539953">
    <property type="component" value="Unassembled WGS sequence"/>
</dbReference>
<accession>A0A7W8D064</accession>
<dbReference type="GO" id="GO:1990077">
    <property type="term" value="C:primosome complex"/>
    <property type="evidence" value="ECO:0007669"/>
    <property type="project" value="UniProtKB-UniRule"/>
</dbReference>
<feature type="domain" description="Helicase ATP-binding" evidence="13">
    <location>
        <begin position="195"/>
        <end position="361"/>
    </location>
</feature>
<organism evidence="15 16">
    <name type="scientific">Catenisphaera adipataccumulans</name>
    <dbReference type="NCBI Taxonomy" id="700500"/>
    <lineage>
        <taxon>Bacteria</taxon>
        <taxon>Bacillati</taxon>
        <taxon>Bacillota</taxon>
        <taxon>Erysipelotrichia</taxon>
        <taxon>Erysipelotrichales</taxon>
        <taxon>Erysipelotrichaceae</taxon>
        <taxon>Catenisphaera</taxon>
    </lineage>
</organism>
<dbReference type="EMBL" id="JACHHK010000007">
    <property type="protein sequence ID" value="MBB5183678.1"/>
    <property type="molecule type" value="Genomic_DNA"/>
</dbReference>
<comment type="function">
    <text evidence="12">Initiates the restart of stalled replication forks, which reloads the replicative helicase on sites other than the origin of replication. Recognizes and binds to abandoned replication forks and remodels them to uncover a helicase loading site. Promotes assembly of the primosome at these replication forks.</text>
</comment>
<dbReference type="InterPro" id="IPR001650">
    <property type="entry name" value="Helicase_C-like"/>
</dbReference>
<feature type="binding site" evidence="12">
    <location>
        <position position="449"/>
    </location>
    <ligand>
        <name>Zn(2+)</name>
        <dbReference type="ChEBI" id="CHEBI:29105"/>
        <label>2</label>
    </ligand>
</feature>
<dbReference type="EC" id="5.6.2.4" evidence="12"/>
<dbReference type="InterPro" id="IPR040498">
    <property type="entry name" value="PriA_CRR"/>
</dbReference>
<dbReference type="RefSeq" id="WP_183328974.1">
    <property type="nucleotide sequence ID" value="NZ_JACHHK010000007.1"/>
</dbReference>
<dbReference type="InterPro" id="IPR027417">
    <property type="entry name" value="P-loop_NTPase"/>
</dbReference>
<proteinExistence type="inferred from homology"/>
<comment type="caution">
    <text evidence="15">The sequence shown here is derived from an EMBL/GenBank/DDBJ whole genome shotgun (WGS) entry which is preliminary data.</text>
</comment>
<dbReference type="Pfam" id="PF00270">
    <property type="entry name" value="DEAD"/>
    <property type="match status" value="1"/>
</dbReference>
<evidence type="ECO:0000313" key="15">
    <source>
        <dbReference type="EMBL" id="MBB5183678.1"/>
    </source>
</evidence>
<dbReference type="GO" id="GO:0005524">
    <property type="term" value="F:ATP binding"/>
    <property type="evidence" value="ECO:0007669"/>
    <property type="project" value="UniProtKB-UniRule"/>
</dbReference>
<feature type="binding site" evidence="12">
    <location>
        <position position="419"/>
    </location>
    <ligand>
        <name>Zn(2+)</name>
        <dbReference type="ChEBI" id="CHEBI:29105"/>
        <label>1</label>
    </ligand>
</feature>
<dbReference type="GO" id="GO:0016787">
    <property type="term" value="F:hydrolase activity"/>
    <property type="evidence" value="ECO:0007669"/>
    <property type="project" value="UniProtKB-KW"/>
</dbReference>
<dbReference type="InterPro" id="IPR014001">
    <property type="entry name" value="Helicase_ATP-bd"/>
</dbReference>
<dbReference type="GO" id="GO:0003677">
    <property type="term" value="F:DNA binding"/>
    <property type="evidence" value="ECO:0007669"/>
    <property type="project" value="UniProtKB-UniRule"/>
</dbReference>
<dbReference type="FunFam" id="3.40.50.300:FF:000489">
    <property type="entry name" value="Primosome assembly protein PriA"/>
    <property type="match status" value="1"/>
</dbReference>
<keyword evidence="7 12" id="KW-0862">Zinc</keyword>